<protein>
    <submittedName>
        <fullName evidence="4">Transcriptional regulator</fullName>
    </submittedName>
</protein>
<dbReference type="AlphaFoldDB" id="A0A2U2BAH2"/>
<accession>A0A2U2BAH2</accession>
<feature type="domain" description="HTH cro/C1-type" evidence="3">
    <location>
        <begin position="5"/>
        <end position="60"/>
    </location>
</feature>
<proteinExistence type="predicted"/>
<dbReference type="InterPro" id="IPR010982">
    <property type="entry name" value="Lambda_DNA-bd_dom_sf"/>
</dbReference>
<dbReference type="Pfam" id="PF01381">
    <property type="entry name" value="HTH_3"/>
    <property type="match status" value="1"/>
</dbReference>
<dbReference type="InterPro" id="IPR001387">
    <property type="entry name" value="Cro/C1-type_HTH"/>
</dbReference>
<dbReference type="PROSITE" id="PS50943">
    <property type="entry name" value="HTH_CROC1"/>
    <property type="match status" value="1"/>
</dbReference>
<evidence type="ECO:0000256" key="1">
    <source>
        <dbReference type="SAM" id="MobiDB-lite"/>
    </source>
</evidence>
<name>A0A2U2BAH2_9BACT</name>
<comment type="caution">
    <text evidence="4">The sequence shown here is derived from an EMBL/GenBank/DDBJ whole genome shotgun (WGS) entry which is preliminary data.</text>
</comment>
<keyword evidence="5" id="KW-1185">Reference proteome</keyword>
<evidence type="ECO:0000259" key="2">
    <source>
        <dbReference type="PROSITE" id="PS50172"/>
    </source>
</evidence>
<gene>
    <name evidence="4" type="ORF">DDZ16_06815</name>
</gene>
<dbReference type="EMBL" id="QEWP01000004">
    <property type="protein sequence ID" value="PWE00066.1"/>
    <property type="molecule type" value="Genomic_DNA"/>
</dbReference>
<dbReference type="GO" id="GO:0003677">
    <property type="term" value="F:DNA binding"/>
    <property type="evidence" value="ECO:0007669"/>
    <property type="project" value="InterPro"/>
</dbReference>
<dbReference type="CDD" id="cd00093">
    <property type="entry name" value="HTH_XRE"/>
    <property type="match status" value="1"/>
</dbReference>
<dbReference type="Proteomes" id="UP000244956">
    <property type="component" value="Unassembled WGS sequence"/>
</dbReference>
<evidence type="ECO:0000313" key="5">
    <source>
        <dbReference type="Proteomes" id="UP000244956"/>
    </source>
</evidence>
<organism evidence="4 5">
    <name type="scientific">Marinilabilia rubra</name>
    <dbReference type="NCBI Taxonomy" id="2162893"/>
    <lineage>
        <taxon>Bacteria</taxon>
        <taxon>Pseudomonadati</taxon>
        <taxon>Bacteroidota</taxon>
        <taxon>Bacteroidia</taxon>
        <taxon>Marinilabiliales</taxon>
        <taxon>Marinilabiliaceae</taxon>
        <taxon>Marinilabilia</taxon>
    </lineage>
</organism>
<feature type="region of interest" description="Disordered" evidence="1">
    <location>
        <begin position="79"/>
        <end position="149"/>
    </location>
</feature>
<dbReference type="InterPro" id="IPR001357">
    <property type="entry name" value="BRCT_dom"/>
</dbReference>
<dbReference type="RefSeq" id="WP_109263689.1">
    <property type="nucleotide sequence ID" value="NZ_QEWP01000004.1"/>
</dbReference>
<dbReference type="SUPFAM" id="SSF47413">
    <property type="entry name" value="lambda repressor-like DNA-binding domains"/>
    <property type="match status" value="1"/>
</dbReference>
<feature type="domain" description="BRCT" evidence="2">
    <location>
        <begin position="1"/>
        <end position="77"/>
    </location>
</feature>
<feature type="compositionally biased region" description="Polar residues" evidence="1">
    <location>
        <begin position="129"/>
        <end position="149"/>
    </location>
</feature>
<evidence type="ECO:0000259" key="3">
    <source>
        <dbReference type="PROSITE" id="PS50943"/>
    </source>
</evidence>
<reference evidence="4 5" key="1">
    <citation type="submission" date="2018-05" db="EMBL/GenBank/DDBJ databases">
        <title>Marinilabilia rubrum sp. nov., isolated from saltern sediment.</title>
        <authorList>
            <person name="Zhang R."/>
        </authorList>
    </citation>
    <scope>NUCLEOTIDE SEQUENCE [LARGE SCALE GENOMIC DNA]</scope>
    <source>
        <strain evidence="4 5">WTE16</strain>
    </source>
</reference>
<dbReference type="SMART" id="SM00530">
    <property type="entry name" value="HTH_XRE"/>
    <property type="match status" value="1"/>
</dbReference>
<sequence>MKERLQEILKQERLTPARFAELVGVQRSSVSHIISGRNKPSLEFLRKIMTSLEHISPDWLISGVGPYKRADIADFAMKTKQEDSDASVNGTIKFPSLVNSGKKESESTDGSLERNTPGIEKTTKKGDYSSEQPNTFEKGTESQSYLQNNSTYKRKQIVKTILFYDDQTFEVFYQS</sequence>
<dbReference type="OrthoDB" id="1034290at2"/>
<dbReference type="PROSITE" id="PS50172">
    <property type="entry name" value="BRCT"/>
    <property type="match status" value="1"/>
</dbReference>
<evidence type="ECO:0000313" key="4">
    <source>
        <dbReference type="EMBL" id="PWE00066.1"/>
    </source>
</evidence>
<dbReference type="Gene3D" id="1.10.260.40">
    <property type="entry name" value="lambda repressor-like DNA-binding domains"/>
    <property type="match status" value="1"/>
</dbReference>